<sequence>MNKANLIIEEVNKVIIGKEKVIRKVWMTILSGGHVLLEDVPGVGKTTMALAFSKALGLSYRRIQFTPDVMPSDVVGFYYYNKENGKFEYRQGAVMTNLLLADEINRTSSRTQSALLEVMEEGQVTVDGVTRNIQEPFFVIATQNPLGSAGTQMLPESQMDRFMVLLSMGYPTIKEEMILMSQRKVSDPLDDVNEVISKEELLSMQKEVNEIKVSSLIYQYIAMLSDATRRHDMIQLGVSPRGSLALCRMAKASAFLAGRDYVVPEDVQDVVKDVFRHRLVLKSRARLSRKDVDKIMDEICATVHVPDRRAAGGRR</sequence>
<dbReference type="InterPro" id="IPR011703">
    <property type="entry name" value="ATPase_AAA-3"/>
</dbReference>
<dbReference type="InterPro" id="IPR027417">
    <property type="entry name" value="P-loop_NTPase"/>
</dbReference>
<evidence type="ECO:0000259" key="2">
    <source>
        <dbReference type="Pfam" id="PF17863"/>
    </source>
</evidence>
<dbReference type="PIRSF" id="PIRSF002849">
    <property type="entry name" value="AAA_ATPase_chaperone_MoxR_prd"/>
    <property type="match status" value="1"/>
</dbReference>
<dbReference type="GO" id="GO:0016887">
    <property type="term" value="F:ATP hydrolysis activity"/>
    <property type="evidence" value="ECO:0007669"/>
    <property type="project" value="InterPro"/>
</dbReference>
<dbReference type="RefSeq" id="WP_022170548.1">
    <property type="nucleotide sequence ID" value="NZ_BLYK01000034.1"/>
</dbReference>
<dbReference type="Proteomes" id="UP000095679">
    <property type="component" value="Unassembled WGS sequence"/>
</dbReference>
<dbReference type="PANTHER" id="PTHR42759:SF5">
    <property type="entry name" value="METHANOL DEHYDROGENASE REGULATOR"/>
    <property type="match status" value="1"/>
</dbReference>
<dbReference type="AlphaFoldDB" id="A0A173ZL15"/>
<name>A0A173ZL15_9FIRM</name>
<dbReference type="EMBL" id="CYYC01000001">
    <property type="protein sequence ID" value="CUM77255.1"/>
    <property type="molecule type" value="Genomic_DNA"/>
</dbReference>
<feature type="domain" description="ChlI/MoxR AAA lid" evidence="2">
    <location>
        <begin position="227"/>
        <end position="299"/>
    </location>
</feature>
<dbReference type="InterPro" id="IPR041628">
    <property type="entry name" value="ChlI/MoxR_AAA_lid"/>
</dbReference>
<dbReference type="Gene3D" id="3.40.50.300">
    <property type="entry name" value="P-loop containing nucleotide triphosphate hydrolases"/>
    <property type="match status" value="1"/>
</dbReference>
<dbReference type="Proteomes" id="UP000095390">
    <property type="component" value="Unassembled WGS sequence"/>
</dbReference>
<dbReference type="InterPro" id="IPR050764">
    <property type="entry name" value="CbbQ/NirQ/NorQ/GpvN"/>
</dbReference>
<dbReference type="GO" id="GO:0005524">
    <property type="term" value="F:ATP binding"/>
    <property type="evidence" value="ECO:0007669"/>
    <property type="project" value="InterPro"/>
</dbReference>
<dbReference type="CDD" id="cd00009">
    <property type="entry name" value="AAA"/>
    <property type="match status" value="1"/>
</dbReference>
<dbReference type="EMBL" id="CYZL01000004">
    <property type="protein sequence ID" value="CUN76911.1"/>
    <property type="molecule type" value="Genomic_DNA"/>
</dbReference>
<dbReference type="PANTHER" id="PTHR42759">
    <property type="entry name" value="MOXR FAMILY PROTEIN"/>
    <property type="match status" value="1"/>
</dbReference>
<protein>
    <submittedName>
        <fullName evidence="4">ATPase ravA</fullName>
        <ecNumber evidence="4">3.6.3.-</ecNumber>
    </submittedName>
</protein>
<organism evidence="4 6">
    <name type="scientific">Anaerobutyricum hallii</name>
    <dbReference type="NCBI Taxonomy" id="39488"/>
    <lineage>
        <taxon>Bacteria</taxon>
        <taxon>Bacillati</taxon>
        <taxon>Bacillota</taxon>
        <taxon>Clostridia</taxon>
        <taxon>Lachnospirales</taxon>
        <taxon>Lachnospiraceae</taxon>
        <taxon>Anaerobutyricum</taxon>
    </lineage>
</organism>
<dbReference type="Gene3D" id="1.10.8.80">
    <property type="entry name" value="Magnesium chelatase subunit I, C-Terminal domain"/>
    <property type="match status" value="1"/>
</dbReference>
<dbReference type="Pfam" id="PF07726">
    <property type="entry name" value="AAA_3"/>
    <property type="match status" value="1"/>
</dbReference>
<evidence type="ECO:0000313" key="5">
    <source>
        <dbReference type="Proteomes" id="UP000095390"/>
    </source>
</evidence>
<evidence type="ECO:0000313" key="3">
    <source>
        <dbReference type="EMBL" id="CUM77255.1"/>
    </source>
</evidence>
<evidence type="ECO:0000313" key="4">
    <source>
        <dbReference type="EMBL" id="CUN76911.1"/>
    </source>
</evidence>
<dbReference type="Pfam" id="PF17863">
    <property type="entry name" value="AAA_lid_2"/>
    <property type="match status" value="1"/>
</dbReference>
<reference evidence="5 6" key="1">
    <citation type="submission" date="2015-09" db="EMBL/GenBank/DDBJ databases">
        <authorList>
            <consortium name="Pathogen Informatics"/>
        </authorList>
    </citation>
    <scope>NUCLEOTIDE SEQUENCE [LARGE SCALE GENOMIC DNA]</scope>
    <source>
        <strain evidence="4 6">2789STDY5834835</strain>
        <strain evidence="3 5">2789STDY5834966</strain>
    </source>
</reference>
<gene>
    <name evidence="4" type="primary">ravA</name>
    <name evidence="4" type="ORF">ERS852450_00592</name>
    <name evidence="3" type="ORF">ERS852578_00146</name>
</gene>
<evidence type="ECO:0000259" key="1">
    <source>
        <dbReference type="Pfam" id="PF07726"/>
    </source>
</evidence>
<proteinExistence type="predicted"/>
<dbReference type="SUPFAM" id="SSF52540">
    <property type="entry name" value="P-loop containing nucleoside triphosphate hydrolases"/>
    <property type="match status" value="1"/>
</dbReference>
<dbReference type="EC" id="3.6.3.-" evidence="4"/>
<feature type="domain" description="ATPase AAA-3" evidence="1">
    <location>
        <begin position="34"/>
        <end position="164"/>
    </location>
</feature>
<keyword evidence="4" id="KW-0378">Hydrolase</keyword>
<accession>A0A173ZL15</accession>
<evidence type="ECO:0000313" key="6">
    <source>
        <dbReference type="Proteomes" id="UP000095679"/>
    </source>
</evidence>